<feature type="domain" description="Beta-lactamase-related" evidence="2">
    <location>
        <begin position="36"/>
        <end position="363"/>
    </location>
</feature>
<dbReference type="InterPro" id="IPR012338">
    <property type="entry name" value="Beta-lactam/transpept-like"/>
</dbReference>
<dbReference type="InterPro" id="IPR001466">
    <property type="entry name" value="Beta-lactam-related"/>
</dbReference>
<dbReference type="SUPFAM" id="SSF56601">
    <property type="entry name" value="beta-lactamase/transpeptidase-like"/>
    <property type="match status" value="1"/>
</dbReference>
<evidence type="ECO:0000313" key="3">
    <source>
        <dbReference type="EMBL" id="ADV84745.1"/>
    </source>
</evidence>
<keyword evidence="1" id="KW-0732">Signal</keyword>
<accession>E8V3Q8</accession>
<dbReference type="HOGENOM" id="CLU_020027_8_3_0"/>
<proteinExistence type="predicted"/>
<dbReference type="Pfam" id="PF00144">
    <property type="entry name" value="Beta-lactamase"/>
    <property type="match status" value="1"/>
</dbReference>
<feature type="signal peptide" evidence="1">
    <location>
        <begin position="1"/>
        <end position="17"/>
    </location>
</feature>
<dbReference type="RefSeq" id="WP_013570475.1">
    <property type="nucleotide sequence ID" value="NC_014963.1"/>
</dbReference>
<dbReference type="InterPro" id="IPR050789">
    <property type="entry name" value="Diverse_Enzym_Activities"/>
</dbReference>
<organism evidence="3 4">
    <name type="scientific">Terriglobus saanensis (strain ATCC BAA-1853 / DSM 23119 / SP1PR4)</name>
    <dbReference type="NCBI Taxonomy" id="401053"/>
    <lineage>
        <taxon>Bacteria</taxon>
        <taxon>Pseudomonadati</taxon>
        <taxon>Acidobacteriota</taxon>
        <taxon>Terriglobia</taxon>
        <taxon>Terriglobales</taxon>
        <taxon>Acidobacteriaceae</taxon>
        <taxon>Terriglobus</taxon>
    </lineage>
</organism>
<evidence type="ECO:0000259" key="2">
    <source>
        <dbReference type="Pfam" id="PF00144"/>
    </source>
</evidence>
<dbReference type="Gene3D" id="3.40.710.10">
    <property type="entry name" value="DD-peptidase/beta-lactamase superfamily"/>
    <property type="match status" value="1"/>
</dbReference>
<dbReference type="eggNOG" id="COG1680">
    <property type="taxonomic scope" value="Bacteria"/>
</dbReference>
<dbReference type="EMBL" id="CP002467">
    <property type="protein sequence ID" value="ADV84745.1"/>
    <property type="molecule type" value="Genomic_DNA"/>
</dbReference>
<dbReference type="PANTHER" id="PTHR43283">
    <property type="entry name" value="BETA-LACTAMASE-RELATED"/>
    <property type="match status" value="1"/>
</dbReference>
<feature type="chain" id="PRO_5003228956" evidence="1">
    <location>
        <begin position="18"/>
        <end position="395"/>
    </location>
</feature>
<dbReference type="PANTHER" id="PTHR43283:SF18">
    <property type="match status" value="1"/>
</dbReference>
<name>E8V3Q8_TERSS</name>
<keyword evidence="4" id="KW-1185">Reference proteome</keyword>
<evidence type="ECO:0000256" key="1">
    <source>
        <dbReference type="SAM" id="SignalP"/>
    </source>
</evidence>
<reference evidence="3 4" key="1">
    <citation type="journal article" date="2012" name="Stand. Genomic Sci.">
        <title>Complete genome sequence of Terriglobus saanensis type strain SP1PR4(T), an Acidobacteria from tundra soil.</title>
        <authorList>
            <person name="Rawat S.R."/>
            <person name="Mannisto M.K."/>
            <person name="Starovoytov V."/>
            <person name="Goodwin L."/>
            <person name="Nolan M."/>
            <person name="Hauser L."/>
            <person name="Land M."/>
            <person name="Davenport K.W."/>
            <person name="Woyke T."/>
            <person name="Haggblom M.M."/>
        </authorList>
    </citation>
    <scope>NUCLEOTIDE SEQUENCE</scope>
    <source>
        <strain evidence="4">ATCC BAA-1853 / DSM 23119 / SP1PR4</strain>
    </source>
</reference>
<gene>
    <name evidence="3" type="ordered locus">AciPR4_3996</name>
</gene>
<protein>
    <submittedName>
        <fullName evidence="3">Beta-lactamase</fullName>
    </submittedName>
</protein>
<dbReference type="AlphaFoldDB" id="E8V3Q8"/>
<dbReference type="OrthoDB" id="119951at2"/>
<evidence type="ECO:0000313" key="4">
    <source>
        <dbReference type="Proteomes" id="UP000006844"/>
    </source>
</evidence>
<dbReference type="KEGG" id="tsa:AciPR4_3996"/>
<sequence length="395" mass="43644">MRLLPALCLALTLPAAAQDIRRLDGSHLSKAEADTFARKTLTDAHVTGAQITVLDRGRPVWSASYGLRRRDPDTPMDRNSITWAASITKSVFATYVMQLVERGEFNLDLPIAKQLPKPLNTYEPYRSSASEIVNDAAWPLVTPRMLLAHISGLANFASLEPDKKMHLHYKPGSQFLYSGEGINLVQFVIEQRKQKPLDELMQQAIFTPLHMDHTGLVYRKEFGVDAADRFDASGKFIAKTRRFPARAAGSMTTSADDLALFASALFSGKLLKPATMRAMLTPVKQIPTLHQFPLALAESPGAEAKAIGLAYGVGWGLLTHTSFGPAFFKEGHGDGAQNYMICFTKRQTCMILLTNSDNGESTFRPLLEHILGDTVTPWEWEGYTPSYIAASRKSQ</sequence>
<dbReference type="STRING" id="401053.AciPR4_3996"/>
<dbReference type="Proteomes" id="UP000006844">
    <property type="component" value="Chromosome"/>
</dbReference>